<dbReference type="GO" id="GO:0060271">
    <property type="term" value="P:cilium assembly"/>
    <property type="evidence" value="ECO:0007669"/>
    <property type="project" value="TreeGrafter"/>
</dbReference>
<evidence type="ECO:0000313" key="3">
    <source>
        <dbReference type="Proteomes" id="UP000504634"/>
    </source>
</evidence>
<dbReference type="SUPFAM" id="SSF52833">
    <property type="entry name" value="Thioredoxin-like"/>
    <property type="match status" value="1"/>
</dbReference>
<keyword evidence="1" id="KW-1133">Transmembrane helix</keyword>
<dbReference type="PANTHER" id="PTHR14684:SF2">
    <property type="entry name" value="THIOREDOXIN DOMAIN-CONTAINING PROTEIN 15"/>
    <property type="match status" value="1"/>
</dbReference>
<dbReference type="InterPro" id="IPR042418">
    <property type="entry name" value="TXNDC15"/>
</dbReference>
<dbReference type="Pfam" id="PF00085">
    <property type="entry name" value="Thioredoxin"/>
    <property type="match status" value="1"/>
</dbReference>
<dbReference type="PANTHER" id="PTHR14684">
    <property type="entry name" value="THIOREDOXIN DOMAIN-CONTAINING PROTEIN 15"/>
    <property type="match status" value="1"/>
</dbReference>
<accession>A0A6J2UI38</accession>
<dbReference type="GeneID" id="115633808"/>
<dbReference type="RefSeq" id="XP_030387153.1">
    <property type="nucleotide sequence ID" value="XM_030531293.1"/>
</dbReference>
<evidence type="ECO:0000256" key="1">
    <source>
        <dbReference type="SAM" id="Phobius"/>
    </source>
</evidence>
<gene>
    <name evidence="4" type="primary">LOC115633808</name>
</gene>
<feature type="transmembrane region" description="Helical" evidence="1">
    <location>
        <begin position="282"/>
        <end position="299"/>
    </location>
</feature>
<dbReference type="Proteomes" id="UP000504634">
    <property type="component" value="Unplaced"/>
</dbReference>
<sequence>MNDNDNFRSLVQLTLSCSAVFKQNKLYTMPNKVLLVLLLSLSASNTNAELSGLFNILQYFGIYSAVQPEELGQSRGQCHYSFTRHVLQLEQHTCLPDDKHILHLLQERRQPVRKPPIMVKCLQPEPLDNVTYASTKLLVVENSKDIVNLLKPIGNATKRHEHGSCVIVHFCTASSLGCAKVAPVINLLPYLFPMLRIAYIDAYEFPGFNAEFGIVGLPTLMIFHQGRPIVKYQSEERSYSKFITRHTNIKPIDSKTIHPLIRSLTRDSAFPLSKVPAVQTDYYLGMAWAFILVCLVNYLRRTLLWKQLVEMVQRNWRESEETQMEMVD</sequence>
<reference evidence="4" key="1">
    <citation type="submission" date="2025-08" db="UniProtKB">
        <authorList>
            <consortium name="RefSeq"/>
        </authorList>
    </citation>
    <scope>IDENTIFICATION</scope>
    <source>
        <strain evidence="4">11010-0011.00</strain>
        <tissue evidence="4">Whole body</tissue>
    </source>
</reference>
<keyword evidence="3" id="KW-1185">Reference proteome</keyword>
<keyword evidence="1" id="KW-0472">Membrane</keyword>
<dbReference type="InterPro" id="IPR036249">
    <property type="entry name" value="Thioredoxin-like_sf"/>
</dbReference>
<proteinExistence type="predicted"/>
<keyword evidence="1" id="KW-0812">Transmembrane</keyword>
<dbReference type="AlphaFoldDB" id="A0A6J2UI38"/>
<evidence type="ECO:0000259" key="2">
    <source>
        <dbReference type="Pfam" id="PF00085"/>
    </source>
</evidence>
<organism evidence="3 4">
    <name type="scientific">Drosophila lebanonensis</name>
    <name type="common">Fruit fly</name>
    <name type="synonym">Scaptodrosophila lebanonensis</name>
    <dbReference type="NCBI Taxonomy" id="7225"/>
    <lineage>
        <taxon>Eukaryota</taxon>
        <taxon>Metazoa</taxon>
        <taxon>Ecdysozoa</taxon>
        <taxon>Arthropoda</taxon>
        <taxon>Hexapoda</taxon>
        <taxon>Insecta</taxon>
        <taxon>Pterygota</taxon>
        <taxon>Neoptera</taxon>
        <taxon>Endopterygota</taxon>
        <taxon>Diptera</taxon>
        <taxon>Brachycera</taxon>
        <taxon>Muscomorpha</taxon>
        <taxon>Ephydroidea</taxon>
        <taxon>Drosophilidae</taxon>
        <taxon>Scaptodrosophila</taxon>
    </lineage>
</organism>
<name>A0A6J2UI38_DROLE</name>
<dbReference type="InterPro" id="IPR013766">
    <property type="entry name" value="Thioredoxin_domain"/>
</dbReference>
<feature type="domain" description="Thioredoxin" evidence="2">
    <location>
        <begin position="165"/>
        <end position="236"/>
    </location>
</feature>
<dbReference type="OrthoDB" id="1899781at2759"/>
<protein>
    <submittedName>
        <fullName evidence="4">Uncharacterized protein LOC115633808</fullName>
    </submittedName>
</protein>
<dbReference type="CTD" id="36749"/>
<dbReference type="Gene3D" id="3.40.30.10">
    <property type="entry name" value="Glutaredoxin"/>
    <property type="match status" value="1"/>
</dbReference>
<evidence type="ECO:0000313" key="4">
    <source>
        <dbReference type="RefSeq" id="XP_030387153.1"/>
    </source>
</evidence>
<dbReference type="GO" id="GO:0005929">
    <property type="term" value="C:cilium"/>
    <property type="evidence" value="ECO:0007669"/>
    <property type="project" value="TreeGrafter"/>
</dbReference>